<accession>A0A8J5FZN1</accession>
<evidence type="ECO:0008006" key="12">
    <source>
        <dbReference type="Google" id="ProtNLM"/>
    </source>
</evidence>
<sequence>MEVALVTIAARSMGEMMKDLLQLDKKLKAIIGVKGKMKKLKELSRIIDTVIEDVESRPLIDAAVKNLLRKIEFLANDLEDVVDCYDIEALRKQRSRDSFKLVRDFLSSNNQVVFNCRIYGMIKAITDSLDSILLQKSFLLNLPQSSSHMSLNSYRETHSRNSFDVIGRESEKNMIVDMLTKDDDDESSHASSREHDFLWAPSKGYDFGDDSHVTKCTMHDLMHDLARSVAGDVYWNAKEDLAKDIGKRTYHLHAHIYFENLSTITQALGKKPLYLRTLILNYFSLKVDQLEFVFSELKFLQALDLTDNGIGEVPTSIRNLIHLRHLNLSKNNIEVLPDSITFLPNLQYLDLSFNRGLRELPKELGNMQSLRDLDCRCHDLPSAFSKSDLRLTHMPCGLSRLTNLQSLRVFVAGDRIGACSIIELEDLKLYGEINIIFSENFTNYSCGGRKVLKNKNLNELCLQFNGSERYDKEMLDDLCPNKSLKKLSICNYGSRQFPAWLIDSQLPNLVEVSLKNCRDCEHIPPLGNLQFVKKIDLAFMSGITQMGAEFHGRRGFPSLQELILNGLYNLEEWSESHGVDELFPSLQWLRISNCPKLKCMPRLPKIHSLEIFYCSASLLSCVDRLTSLSVLRAMDIDGMSFFPSGCIRNLTSLMELRITRCRQLLSLPGDEMQHLTSLTKLQIIQCTKLQSLPGDEMQHLKMIRSLTIDRCYNLASFPSKVGRLNSLHFLRLASCPSIILQPEELVQILNSVHEFEVTICGNNINLRGQLQHLHTLRELLITGEHDIYSNTQLGICCCDELESLMTAEPSSSVLQHLHIDGISNLTTLPDWLQHLKSLRFLSIYNCSRLGTLPRGLKSLHMLETLRIIDCPQLKRRCERDTGEDWSIISHVSYVDV</sequence>
<dbReference type="PANTHER" id="PTHR36766">
    <property type="entry name" value="PLANT BROAD-SPECTRUM MILDEW RESISTANCE PROTEIN RPW8"/>
    <property type="match status" value="1"/>
</dbReference>
<comment type="caution">
    <text evidence="10">The sequence shown here is derived from an EMBL/GenBank/DDBJ whole genome shotgun (WGS) entry which is preliminary data.</text>
</comment>
<evidence type="ECO:0000256" key="3">
    <source>
        <dbReference type="ARBA" id="ARBA00022737"/>
    </source>
</evidence>
<evidence type="ECO:0000256" key="1">
    <source>
        <dbReference type="ARBA" id="ARBA00008894"/>
    </source>
</evidence>
<dbReference type="SUPFAM" id="SSF52058">
    <property type="entry name" value="L domain-like"/>
    <property type="match status" value="2"/>
</dbReference>
<feature type="domain" description="Disease resistance R13L4/SHOC-2-like LRR" evidence="8">
    <location>
        <begin position="275"/>
        <end position="377"/>
    </location>
</feature>
<evidence type="ECO:0000259" key="7">
    <source>
        <dbReference type="Pfam" id="PF18052"/>
    </source>
</evidence>
<dbReference type="InterPro" id="IPR003591">
    <property type="entry name" value="Leu-rich_rpt_typical-subtyp"/>
</dbReference>
<keyword evidence="3" id="KW-0677">Repeat</keyword>
<evidence type="ECO:0000259" key="9">
    <source>
        <dbReference type="Pfam" id="PF25019"/>
    </source>
</evidence>
<dbReference type="GO" id="GO:0005524">
    <property type="term" value="F:ATP binding"/>
    <property type="evidence" value="ECO:0007669"/>
    <property type="project" value="UniProtKB-KW"/>
</dbReference>
<dbReference type="PROSITE" id="PS51450">
    <property type="entry name" value="LRR"/>
    <property type="match status" value="1"/>
</dbReference>
<dbReference type="SMART" id="SM00369">
    <property type="entry name" value="LRR_TYP"/>
    <property type="match status" value="3"/>
</dbReference>
<dbReference type="GO" id="GO:0006952">
    <property type="term" value="P:defense response"/>
    <property type="evidence" value="ECO:0007669"/>
    <property type="project" value="UniProtKB-KW"/>
</dbReference>
<evidence type="ECO:0000313" key="11">
    <source>
        <dbReference type="Proteomes" id="UP000734854"/>
    </source>
</evidence>
<dbReference type="Pfam" id="PF18052">
    <property type="entry name" value="Rx_N"/>
    <property type="match status" value="1"/>
</dbReference>
<evidence type="ECO:0000256" key="4">
    <source>
        <dbReference type="ARBA" id="ARBA00022741"/>
    </source>
</evidence>
<evidence type="ECO:0000313" key="10">
    <source>
        <dbReference type="EMBL" id="KAG6498183.1"/>
    </source>
</evidence>
<feature type="domain" description="Disease resistance N-terminal" evidence="7">
    <location>
        <begin position="23"/>
        <end position="97"/>
    </location>
</feature>
<keyword evidence="2" id="KW-0433">Leucine-rich repeat</keyword>
<dbReference type="Gene3D" id="1.20.5.4130">
    <property type="match status" value="1"/>
</dbReference>
<gene>
    <name evidence="10" type="ORF">ZIOFF_046095</name>
</gene>
<reference evidence="10 11" key="1">
    <citation type="submission" date="2020-08" db="EMBL/GenBank/DDBJ databases">
        <title>Plant Genome Project.</title>
        <authorList>
            <person name="Zhang R.-G."/>
        </authorList>
    </citation>
    <scope>NUCLEOTIDE SEQUENCE [LARGE SCALE GENOMIC DNA]</scope>
    <source>
        <tissue evidence="10">Rhizome</tissue>
    </source>
</reference>
<protein>
    <recommendedName>
        <fullName evidence="12">Rx N-terminal domain-containing protein</fullName>
    </recommendedName>
</protein>
<name>A0A8J5FZN1_ZINOF</name>
<dbReference type="Gene3D" id="3.80.10.10">
    <property type="entry name" value="Ribonuclease Inhibitor"/>
    <property type="match status" value="4"/>
</dbReference>
<dbReference type="EMBL" id="JACMSC010000012">
    <property type="protein sequence ID" value="KAG6498183.1"/>
    <property type="molecule type" value="Genomic_DNA"/>
</dbReference>
<dbReference type="InterPro" id="IPR055414">
    <property type="entry name" value="LRR_R13L4/SHOC2-like"/>
</dbReference>
<evidence type="ECO:0000256" key="6">
    <source>
        <dbReference type="ARBA" id="ARBA00022840"/>
    </source>
</evidence>
<evidence type="ECO:0000259" key="8">
    <source>
        <dbReference type="Pfam" id="PF23598"/>
    </source>
</evidence>
<dbReference type="InterPro" id="IPR041118">
    <property type="entry name" value="Rx_N"/>
</dbReference>
<organism evidence="10 11">
    <name type="scientific">Zingiber officinale</name>
    <name type="common">Ginger</name>
    <name type="synonym">Amomum zingiber</name>
    <dbReference type="NCBI Taxonomy" id="94328"/>
    <lineage>
        <taxon>Eukaryota</taxon>
        <taxon>Viridiplantae</taxon>
        <taxon>Streptophyta</taxon>
        <taxon>Embryophyta</taxon>
        <taxon>Tracheophyta</taxon>
        <taxon>Spermatophyta</taxon>
        <taxon>Magnoliopsida</taxon>
        <taxon>Liliopsida</taxon>
        <taxon>Zingiberales</taxon>
        <taxon>Zingiberaceae</taxon>
        <taxon>Zingiber</taxon>
    </lineage>
</organism>
<dbReference type="InterPro" id="IPR001611">
    <property type="entry name" value="Leu-rich_rpt"/>
</dbReference>
<proteinExistence type="inferred from homology"/>
<dbReference type="Pfam" id="PF25019">
    <property type="entry name" value="LRR_R13L1-DRL21"/>
    <property type="match status" value="1"/>
</dbReference>
<keyword evidence="4" id="KW-0547">Nucleotide-binding</keyword>
<evidence type="ECO:0000256" key="2">
    <source>
        <dbReference type="ARBA" id="ARBA00022614"/>
    </source>
</evidence>
<dbReference type="InterPro" id="IPR056789">
    <property type="entry name" value="LRR_R13L1-DRL21"/>
</dbReference>
<evidence type="ECO:0000256" key="5">
    <source>
        <dbReference type="ARBA" id="ARBA00022821"/>
    </source>
</evidence>
<dbReference type="PANTHER" id="PTHR36766:SF70">
    <property type="entry name" value="DISEASE RESISTANCE PROTEIN RGA4"/>
    <property type="match status" value="1"/>
</dbReference>
<comment type="similarity">
    <text evidence="1">Belongs to the disease resistance NB-LRR family.</text>
</comment>
<dbReference type="Pfam" id="PF23598">
    <property type="entry name" value="LRR_14"/>
    <property type="match status" value="1"/>
</dbReference>
<feature type="domain" description="R13L1/DRL21-like LRR repeat region" evidence="9">
    <location>
        <begin position="422"/>
        <end position="538"/>
    </location>
</feature>
<keyword evidence="5" id="KW-0611">Plant defense</keyword>
<keyword evidence="11" id="KW-1185">Reference proteome</keyword>
<keyword evidence="6" id="KW-0067">ATP-binding</keyword>
<dbReference type="InterPro" id="IPR032675">
    <property type="entry name" value="LRR_dom_sf"/>
</dbReference>
<dbReference type="AlphaFoldDB" id="A0A8J5FZN1"/>
<dbReference type="Proteomes" id="UP000734854">
    <property type="component" value="Unassembled WGS sequence"/>
</dbReference>